<dbReference type="Proteomes" id="UP001055712">
    <property type="component" value="Unassembled WGS sequence"/>
</dbReference>
<evidence type="ECO:0000256" key="2">
    <source>
        <dbReference type="ARBA" id="ARBA00022448"/>
    </source>
</evidence>
<evidence type="ECO:0000256" key="8">
    <source>
        <dbReference type="ARBA" id="ARBA00038187"/>
    </source>
</evidence>
<feature type="transmembrane region" description="Helical" evidence="10">
    <location>
        <begin position="880"/>
        <end position="906"/>
    </location>
</feature>
<feature type="transmembrane region" description="Helical" evidence="10">
    <location>
        <begin position="252"/>
        <end position="270"/>
    </location>
</feature>
<feature type="transmembrane region" description="Helical" evidence="10">
    <location>
        <begin position="114"/>
        <end position="133"/>
    </location>
</feature>
<feature type="region of interest" description="Disordered" evidence="9">
    <location>
        <begin position="632"/>
        <end position="652"/>
    </location>
</feature>
<evidence type="ECO:0000313" key="13">
    <source>
        <dbReference type="EMBL" id="KAI3426220.1"/>
    </source>
</evidence>
<comment type="similarity">
    <text evidence="8">Belongs to the Ca(2+):cation antiporter (CaCA) (TC 2.A.19) family. Cation/calcium exchanger (CCX) subfamily.</text>
</comment>
<evidence type="ECO:0000256" key="9">
    <source>
        <dbReference type="SAM" id="MobiDB-lite"/>
    </source>
</evidence>
<feature type="domain" description="Sodium/calcium exchanger membrane region" evidence="12">
    <location>
        <begin position="815"/>
        <end position="967"/>
    </location>
</feature>
<evidence type="ECO:0000256" key="7">
    <source>
        <dbReference type="ARBA" id="ARBA00023201"/>
    </source>
</evidence>
<keyword evidence="11" id="KW-0732">Signal</keyword>
<dbReference type="AlphaFoldDB" id="A0A9D4TIG2"/>
<feature type="region of interest" description="Disordered" evidence="9">
    <location>
        <begin position="360"/>
        <end position="445"/>
    </location>
</feature>
<evidence type="ECO:0000256" key="3">
    <source>
        <dbReference type="ARBA" id="ARBA00022692"/>
    </source>
</evidence>
<evidence type="ECO:0000256" key="1">
    <source>
        <dbReference type="ARBA" id="ARBA00004141"/>
    </source>
</evidence>
<sequence length="973" mass="102929">MAFRRTLLPRLAAFSALILLATCQETPQIDSQAATALAPTGAAAVVADQRVVQQTPQRRRHYATEPLGDGELGCDDVSKLDVGDDKCAFVRKHCHSESLINYPSLYFCYVTPNGAVLTALMLLGCVVLLALLFRIIARAADDFFSCILSQISQDLGLPPRLGGVTLLALGNGAPDLSASIAAVKSGNYQLAMGALTGAGMFVGGVVAGRIITLSGGVRARGAQLRDISTQFITVAVVTGIVASGWFTYGSVIILLSIYAAYVVVVAVADFSKRAGVEWKEVARKVSRRVSGRWTQLEMASPLLQEDHGTEAAAGSGAPSGHSLPVRHAQQLGQAQEWEPEGSGQRQQEAVLDAAQLASAGSMPFPDAHSLPIMDEAGLPGRGSSPPPAAAGAELRPFTGGGSGCVSLPDLSAAAHQRQQQEARRPARYARQSAGHHRHRPPIARFEPQVPYSDLVQMPSWEYRQRALADMAQSKSFYARDSARRPRQRRIPEEGAEEEEEEQQGQQQQQQGPRGGWEEGSDSGSSEGNGEEEGEGDVERGWARSPGRNLRRTHASGSTSSGSRGTQGSYRPPLIGAASGSGAEDRPAGAKGCFASATAAVAAAAVAAVDAEAGAAPHSHSGRRHFAERLEGEEGAELQQLDRSAASTPHNSNCHSMGSFEMSRGAADAAAAAVAEADGDAWGSVAYACGGSSAQDTRPWEDGSLEDSLEEDEEQSSQLRRCLDAVQWPVLFLLTATIPLVEVNNYRRRWFLRSLAFSPLFVAAYLHLFTWQAALAVLCASVAMVTAGHLGTLELQDKAPLWCFGTGYPIGAALVALYGFAVAAMWISLFASEIVGLLQFFGMLSKIDPSVLGVTVLAWGNSLMDYLNNTAMAGRSRGGNSMAMTACFAGPLFNMLVGLGLGFWALLQDTGAARTAVSMDPVVLVGCLFVMLNCAGLVGISLTHRQHLPAWCGGVMVGLYALYLSVVLAVIVCF</sequence>
<feature type="region of interest" description="Disordered" evidence="9">
    <location>
        <begin position="476"/>
        <end position="588"/>
    </location>
</feature>
<keyword evidence="5" id="KW-0915">Sodium</keyword>
<protein>
    <recommendedName>
        <fullName evidence="12">Sodium/calcium exchanger membrane region domain-containing protein</fullName>
    </recommendedName>
</protein>
<reference evidence="13" key="2">
    <citation type="submission" date="2020-11" db="EMBL/GenBank/DDBJ databases">
        <authorList>
            <person name="Cecchin M."/>
            <person name="Marcolungo L."/>
            <person name="Rossato M."/>
            <person name="Girolomoni L."/>
            <person name="Cosentino E."/>
            <person name="Cuine S."/>
            <person name="Li-Beisson Y."/>
            <person name="Delledonne M."/>
            <person name="Ballottari M."/>
        </authorList>
    </citation>
    <scope>NUCLEOTIDE SEQUENCE</scope>
    <source>
        <strain evidence="13">211/11P</strain>
        <tissue evidence="13">Whole cell</tissue>
    </source>
</reference>
<feature type="transmembrane region" description="Helical" evidence="10">
    <location>
        <begin position="773"/>
        <end position="794"/>
    </location>
</feature>
<evidence type="ECO:0000256" key="6">
    <source>
        <dbReference type="ARBA" id="ARBA00023136"/>
    </source>
</evidence>
<dbReference type="PANTHER" id="PTHR12266:SF0">
    <property type="entry name" value="MITOCHONDRIAL SODIUM_CALCIUM EXCHANGER PROTEIN"/>
    <property type="match status" value="1"/>
</dbReference>
<proteinExistence type="inferred from homology"/>
<feature type="compositionally biased region" description="Low complexity" evidence="9">
    <location>
        <begin position="554"/>
        <end position="570"/>
    </location>
</feature>
<feature type="transmembrane region" description="Helical" evidence="10">
    <location>
        <begin position="921"/>
        <end position="942"/>
    </location>
</feature>
<feature type="compositionally biased region" description="Low complexity" evidence="9">
    <location>
        <begin position="311"/>
        <end position="322"/>
    </location>
</feature>
<feature type="region of interest" description="Disordered" evidence="9">
    <location>
        <begin position="307"/>
        <end position="348"/>
    </location>
</feature>
<dbReference type="InterPro" id="IPR004837">
    <property type="entry name" value="NaCa_Exmemb"/>
</dbReference>
<feature type="signal peptide" evidence="11">
    <location>
        <begin position="1"/>
        <end position="23"/>
    </location>
</feature>
<gene>
    <name evidence="13" type="ORF">D9Q98_008596</name>
</gene>
<dbReference type="Gene3D" id="1.20.1420.30">
    <property type="entry name" value="NCX, central ion-binding region"/>
    <property type="match status" value="2"/>
</dbReference>
<feature type="domain" description="Sodium/calcium exchanger membrane region" evidence="12">
    <location>
        <begin position="127"/>
        <end position="265"/>
    </location>
</feature>
<keyword evidence="7" id="KW-0739">Sodium transport</keyword>
<dbReference type="Pfam" id="PF01699">
    <property type="entry name" value="Na_Ca_ex"/>
    <property type="match status" value="2"/>
</dbReference>
<feature type="transmembrane region" description="Helical" evidence="10">
    <location>
        <begin position="836"/>
        <end position="859"/>
    </location>
</feature>
<accession>A0A9D4TIG2</accession>
<dbReference type="GO" id="GO:0006814">
    <property type="term" value="P:sodium ion transport"/>
    <property type="evidence" value="ECO:0007669"/>
    <property type="project" value="UniProtKB-KW"/>
</dbReference>
<evidence type="ECO:0000259" key="12">
    <source>
        <dbReference type="Pfam" id="PF01699"/>
    </source>
</evidence>
<keyword evidence="6 10" id="KW-0472">Membrane</keyword>
<feature type="region of interest" description="Disordered" evidence="9">
    <location>
        <begin position="690"/>
        <end position="710"/>
    </location>
</feature>
<feature type="transmembrane region" description="Helical" evidence="10">
    <location>
        <begin position="227"/>
        <end position="246"/>
    </location>
</feature>
<evidence type="ECO:0000256" key="4">
    <source>
        <dbReference type="ARBA" id="ARBA00022989"/>
    </source>
</evidence>
<comment type="caution">
    <text evidence="13">The sequence shown here is derived from an EMBL/GenBank/DDBJ whole genome shotgun (WGS) entry which is preliminary data.</text>
</comment>
<evidence type="ECO:0000256" key="10">
    <source>
        <dbReference type="SAM" id="Phobius"/>
    </source>
</evidence>
<keyword evidence="2" id="KW-0813">Transport</keyword>
<reference evidence="13" key="1">
    <citation type="journal article" date="2019" name="Plant J.">
        <title>Chlorella vulgaris genome assembly and annotation reveals the molecular basis for metabolic acclimation to high light conditions.</title>
        <authorList>
            <person name="Cecchin M."/>
            <person name="Marcolungo L."/>
            <person name="Rossato M."/>
            <person name="Girolomoni L."/>
            <person name="Cosentino E."/>
            <person name="Cuine S."/>
            <person name="Li-Beisson Y."/>
            <person name="Delledonne M."/>
            <person name="Ballottari M."/>
        </authorList>
    </citation>
    <scope>NUCLEOTIDE SEQUENCE</scope>
    <source>
        <strain evidence="13">211/11P</strain>
    </source>
</reference>
<feature type="transmembrane region" description="Helical" evidence="10">
    <location>
        <begin position="949"/>
        <end position="971"/>
    </location>
</feature>
<keyword evidence="3 10" id="KW-0812">Transmembrane</keyword>
<organism evidence="13 14">
    <name type="scientific">Chlorella vulgaris</name>
    <name type="common">Green alga</name>
    <dbReference type="NCBI Taxonomy" id="3077"/>
    <lineage>
        <taxon>Eukaryota</taxon>
        <taxon>Viridiplantae</taxon>
        <taxon>Chlorophyta</taxon>
        <taxon>core chlorophytes</taxon>
        <taxon>Trebouxiophyceae</taxon>
        <taxon>Chlorellales</taxon>
        <taxon>Chlorellaceae</taxon>
        <taxon>Chlorella clade</taxon>
        <taxon>Chlorella</taxon>
    </lineage>
</organism>
<dbReference type="OrthoDB" id="407410at2759"/>
<evidence type="ECO:0000256" key="5">
    <source>
        <dbReference type="ARBA" id="ARBA00023053"/>
    </source>
</evidence>
<evidence type="ECO:0000313" key="14">
    <source>
        <dbReference type="Proteomes" id="UP001055712"/>
    </source>
</evidence>
<keyword evidence="14" id="KW-1185">Reference proteome</keyword>
<comment type="subcellular location">
    <subcellularLocation>
        <location evidence="1">Membrane</location>
        <topology evidence="1">Multi-pass membrane protein</topology>
    </subcellularLocation>
</comment>
<feature type="transmembrane region" description="Helical" evidence="10">
    <location>
        <begin position="806"/>
        <end position="830"/>
    </location>
</feature>
<feature type="compositionally biased region" description="Polar residues" evidence="9">
    <location>
        <begin position="640"/>
        <end position="652"/>
    </location>
</feature>
<dbReference type="PANTHER" id="PTHR12266">
    <property type="entry name" value="NA+/CA2+ K+ INDEPENDENT EXCHANGER"/>
    <property type="match status" value="1"/>
</dbReference>
<dbReference type="InterPro" id="IPR051359">
    <property type="entry name" value="CaCA_antiporter"/>
</dbReference>
<dbReference type="GO" id="GO:0016020">
    <property type="term" value="C:membrane"/>
    <property type="evidence" value="ECO:0007669"/>
    <property type="project" value="UniProtKB-SubCell"/>
</dbReference>
<dbReference type="InterPro" id="IPR044880">
    <property type="entry name" value="NCX_ion-bd_dom_sf"/>
</dbReference>
<dbReference type="GO" id="GO:0008324">
    <property type="term" value="F:monoatomic cation transmembrane transporter activity"/>
    <property type="evidence" value="ECO:0007669"/>
    <property type="project" value="TreeGrafter"/>
</dbReference>
<keyword evidence="7" id="KW-0406">Ion transport</keyword>
<keyword evidence="4 10" id="KW-1133">Transmembrane helix</keyword>
<dbReference type="EMBL" id="SIDB01000011">
    <property type="protein sequence ID" value="KAI3426220.1"/>
    <property type="molecule type" value="Genomic_DNA"/>
</dbReference>
<feature type="chain" id="PRO_5039284849" description="Sodium/calcium exchanger membrane region domain-containing protein" evidence="11">
    <location>
        <begin position="24"/>
        <end position="973"/>
    </location>
</feature>
<evidence type="ECO:0000256" key="11">
    <source>
        <dbReference type="SAM" id="SignalP"/>
    </source>
</evidence>
<feature type="compositionally biased region" description="Acidic residues" evidence="9">
    <location>
        <begin position="493"/>
        <end position="502"/>
    </location>
</feature>
<name>A0A9D4TIG2_CHLVU</name>